<dbReference type="InterPro" id="IPR007345">
    <property type="entry name" value="Polysacch_pyruvyl_Trfase"/>
</dbReference>
<reference evidence="2 3" key="1">
    <citation type="submission" date="2019-05" db="EMBL/GenBank/DDBJ databases">
        <title>We sequenced the genome of Paenibacillus hemerocallicola KCTC 33185 for further insight into its adaptation and study the phylogeny of Paenibacillus.</title>
        <authorList>
            <person name="Narsing Rao M.P."/>
        </authorList>
    </citation>
    <scope>NUCLEOTIDE SEQUENCE [LARGE SCALE GENOMIC DNA]</scope>
    <source>
        <strain evidence="2 3">KCTC 33185</strain>
    </source>
</reference>
<dbReference type="SUPFAM" id="SSF53756">
    <property type="entry name" value="UDP-Glycosyltransferase/glycogen phosphorylase"/>
    <property type="match status" value="1"/>
</dbReference>
<dbReference type="GO" id="GO:0016740">
    <property type="term" value="F:transferase activity"/>
    <property type="evidence" value="ECO:0007669"/>
    <property type="project" value="UniProtKB-KW"/>
</dbReference>
<feature type="domain" description="Polysaccharide pyruvyl transferase" evidence="1">
    <location>
        <begin position="18"/>
        <end position="301"/>
    </location>
</feature>
<dbReference type="AlphaFoldDB" id="A0A5C4T6Q8"/>
<proteinExistence type="predicted"/>
<dbReference type="NCBIfam" id="TIGR03609">
    <property type="entry name" value="S_layer_CsaB"/>
    <property type="match status" value="1"/>
</dbReference>
<evidence type="ECO:0000259" key="1">
    <source>
        <dbReference type="Pfam" id="PF04230"/>
    </source>
</evidence>
<dbReference type="OrthoDB" id="3199616at2"/>
<dbReference type="PANTHER" id="PTHR36836">
    <property type="entry name" value="COLANIC ACID BIOSYNTHESIS PROTEIN WCAK"/>
    <property type="match status" value="1"/>
</dbReference>
<evidence type="ECO:0000313" key="2">
    <source>
        <dbReference type="EMBL" id="TNJ64738.1"/>
    </source>
</evidence>
<keyword evidence="2" id="KW-0808">Transferase</keyword>
<dbReference type="RefSeq" id="WP_139603809.1">
    <property type="nucleotide sequence ID" value="NZ_VDCQ01000026.1"/>
</dbReference>
<evidence type="ECO:0000313" key="3">
    <source>
        <dbReference type="Proteomes" id="UP000307943"/>
    </source>
</evidence>
<sequence length="371" mass="41379">MGTQVKRIALSGYYGFGNSGDEAVLQSILFALRAEGERQGIRIEPVVLSIRPEETSRVYGVSAVHRMRLSDVKKALHECDGLISGGGSLLQDATGLKTIPYYLAILKLAQFYRKPTFIYAQGIGPVSRKLFYPFIRNVFNKCEYISVRDEESESLLGKMGIVKGRVEVVPDPVMGLPLKEGTVLSRQERPIVGVSVRFWNRDRSELDGLAESLRTIAEQRPVKIRFLPFHLPDDVEASRYVMDRIGTMPGMSDMDMIENAVHPQDMLAEVSGCDILLGMRLHSLIYAASQEVPLIGISYDPKIDQFLKRLGMKAAASTDGFDSRAFAEEAVRILDNREGWIDSKKDSIIRLKLQAQQPAEQIVSIVKSARS</sequence>
<dbReference type="EMBL" id="VDCQ01000026">
    <property type="protein sequence ID" value="TNJ64738.1"/>
    <property type="molecule type" value="Genomic_DNA"/>
</dbReference>
<dbReference type="Pfam" id="PF04230">
    <property type="entry name" value="PS_pyruv_trans"/>
    <property type="match status" value="1"/>
</dbReference>
<accession>A0A5C4T6Q8</accession>
<protein>
    <submittedName>
        <fullName evidence="2">Polysaccharide pyruvyl transferase CsaB</fullName>
    </submittedName>
</protein>
<keyword evidence="3" id="KW-1185">Reference proteome</keyword>
<comment type="caution">
    <text evidence="2">The sequence shown here is derived from an EMBL/GenBank/DDBJ whole genome shotgun (WGS) entry which is preliminary data.</text>
</comment>
<gene>
    <name evidence="2" type="primary">csaB</name>
    <name evidence="2" type="ORF">FE784_19040</name>
</gene>
<dbReference type="InterPro" id="IPR019896">
    <property type="entry name" value="Polysacch_pyruvyl_Trfase_CsaB"/>
</dbReference>
<name>A0A5C4T6Q8_9BACL</name>
<dbReference type="PANTHER" id="PTHR36836:SF1">
    <property type="entry name" value="COLANIC ACID BIOSYNTHESIS PROTEIN WCAK"/>
    <property type="match status" value="1"/>
</dbReference>
<organism evidence="2 3">
    <name type="scientific">Paenibacillus hemerocallicola</name>
    <dbReference type="NCBI Taxonomy" id="1172614"/>
    <lineage>
        <taxon>Bacteria</taxon>
        <taxon>Bacillati</taxon>
        <taxon>Bacillota</taxon>
        <taxon>Bacilli</taxon>
        <taxon>Bacillales</taxon>
        <taxon>Paenibacillaceae</taxon>
        <taxon>Paenibacillus</taxon>
    </lineage>
</organism>
<dbReference type="Proteomes" id="UP000307943">
    <property type="component" value="Unassembled WGS sequence"/>
</dbReference>